<sequence length="152" mass="16733">MSDTVGSGLLQKCSFVSSELGRLCTDGAADLPHPSCSGHRKRQEVLNLCIGTLGSVSPCGPPPADWLFDRQPTPTPPRPLIALISALLPLRSHRDTVPLLEARAPDFTPPDYCPLPIADSQPLLEDLLEQRIIRYQEMEWQGLHRRSPCADM</sequence>
<keyword evidence="2" id="KW-1185">Reference proteome</keyword>
<dbReference type="Proteomes" id="UP001152622">
    <property type="component" value="Chromosome 21"/>
</dbReference>
<comment type="caution">
    <text evidence="1">The sequence shown here is derived from an EMBL/GenBank/DDBJ whole genome shotgun (WGS) entry which is preliminary data.</text>
</comment>
<name>A0A9Q1IAJ2_SYNKA</name>
<dbReference type="EMBL" id="JAINUF010000021">
    <property type="protein sequence ID" value="KAJ8334648.1"/>
    <property type="molecule type" value="Genomic_DNA"/>
</dbReference>
<accession>A0A9Q1IAJ2</accession>
<evidence type="ECO:0000313" key="2">
    <source>
        <dbReference type="Proteomes" id="UP001152622"/>
    </source>
</evidence>
<reference evidence="1" key="1">
    <citation type="journal article" date="2023" name="Science">
        <title>Genome structures resolve the early diversification of teleost fishes.</title>
        <authorList>
            <person name="Parey E."/>
            <person name="Louis A."/>
            <person name="Montfort J."/>
            <person name="Bouchez O."/>
            <person name="Roques C."/>
            <person name="Iampietro C."/>
            <person name="Lluch J."/>
            <person name="Castinel A."/>
            <person name="Donnadieu C."/>
            <person name="Desvignes T."/>
            <person name="Floi Bucao C."/>
            <person name="Jouanno E."/>
            <person name="Wen M."/>
            <person name="Mejri S."/>
            <person name="Dirks R."/>
            <person name="Jansen H."/>
            <person name="Henkel C."/>
            <person name="Chen W.J."/>
            <person name="Zahm M."/>
            <person name="Cabau C."/>
            <person name="Klopp C."/>
            <person name="Thompson A.W."/>
            <person name="Robinson-Rechavi M."/>
            <person name="Braasch I."/>
            <person name="Lecointre G."/>
            <person name="Bobe J."/>
            <person name="Postlethwait J.H."/>
            <person name="Berthelot C."/>
            <person name="Roest Crollius H."/>
            <person name="Guiguen Y."/>
        </authorList>
    </citation>
    <scope>NUCLEOTIDE SEQUENCE</scope>
    <source>
        <strain evidence="1">WJC10195</strain>
    </source>
</reference>
<protein>
    <submittedName>
        <fullName evidence="1">Uncharacterized protein</fullName>
    </submittedName>
</protein>
<gene>
    <name evidence="1" type="ORF">SKAU_G00402870</name>
</gene>
<evidence type="ECO:0000313" key="1">
    <source>
        <dbReference type="EMBL" id="KAJ8334648.1"/>
    </source>
</evidence>
<organism evidence="1 2">
    <name type="scientific">Synaphobranchus kaupii</name>
    <name type="common">Kaup's arrowtooth eel</name>
    <dbReference type="NCBI Taxonomy" id="118154"/>
    <lineage>
        <taxon>Eukaryota</taxon>
        <taxon>Metazoa</taxon>
        <taxon>Chordata</taxon>
        <taxon>Craniata</taxon>
        <taxon>Vertebrata</taxon>
        <taxon>Euteleostomi</taxon>
        <taxon>Actinopterygii</taxon>
        <taxon>Neopterygii</taxon>
        <taxon>Teleostei</taxon>
        <taxon>Anguilliformes</taxon>
        <taxon>Synaphobranchidae</taxon>
        <taxon>Synaphobranchus</taxon>
    </lineage>
</organism>
<dbReference type="AlphaFoldDB" id="A0A9Q1IAJ2"/>
<proteinExistence type="predicted"/>